<feature type="transmembrane region" description="Helical" evidence="2">
    <location>
        <begin position="125"/>
        <end position="148"/>
    </location>
</feature>
<dbReference type="InterPro" id="IPR036457">
    <property type="entry name" value="PPM-type-like_dom_sf"/>
</dbReference>
<keyword evidence="2" id="KW-0472">Membrane</keyword>
<feature type="transmembrane region" description="Helical" evidence="2">
    <location>
        <begin position="168"/>
        <end position="188"/>
    </location>
</feature>
<feature type="domain" description="HAMP" evidence="3">
    <location>
        <begin position="202"/>
        <end position="244"/>
    </location>
</feature>
<dbReference type="HOGENOM" id="CLU_518493_0_0_7"/>
<dbReference type="SMART" id="SM00331">
    <property type="entry name" value="PP2C_SIG"/>
    <property type="match status" value="1"/>
</dbReference>
<keyword evidence="2" id="KW-0812">Transmembrane</keyword>
<accession>Q314S3</accession>
<dbReference type="PANTHER" id="PTHR43156">
    <property type="entry name" value="STAGE II SPORULATION PROTEIN E-RELATED"/>
    <property type="match status" value="1"/>
</dbReference>
<keyword evidence="2" id="KW-1133">Transmembrane helix</keyword>
<dbReference type="GO" id="GO:0016791">
    <property type="term" value="F:phosphatase activity"/>
    <property type="evidence" value="ECO:0007669"/>
    <property type="project" value="TreeGrafter"/>
</dbReference>
<dbReference type="RefSeq" id="WP_011366842.1">
    <property type="nucleotide sequence ID" value="NC_007519.1"/>
</dbReference>
<dbReference type="AlphaFoldDB" id="Q314S3"/>
<dbReference type="SUPFAM" id="SSF158472">
    <property type="entry name" value="HAMP domain-like"/>
    <property type="match status" value="1"/>
</dbReference>
<keyword evidence="5" id="KW-1185">Reference proteome</keyword>
<dbReference type="InterPro" id="IPR052016">
    <property type="entry name" value="Bact_Sigma-Reg"/>
</dbReference>
<dbReference type="Pfam" id="PF07228">
    <property type="entry name" value="SpoIIE"/>
    <property type="match status" value="1"/>
</dbReference>
<dbReference type="PANTHER" id="PTHR43156:SF2">
    <property type="entry name" value="STAGE II SPORULATION PROTEIN E"/>
    <property type="match status" value="1"/>
</dbReference>
<dbReference type="InterPro" id="IPR003660">
    <property type="entry name" value="HAMP_dom"/>
</dbReference>
<evidence type="ECO:0000313" key="4">
    <source>
        <dbReference type="EMBL" id="ABB37573.1"/>
    </source>
</evidence>
<dbReference type="InterPro" id="IPR048440">
    <property type="entry name" value="MASE10"/>
</dbReference>
<gene>
    <name evidence="4" type="ordered locus">Dde_0772</name>
</gene>
<dbReference type="InterPro" id="IPR001932">
    <property type="entry name" value="PPM-type_phosphatase-like_dom"/>
</dbReference>
<feature type="transmembrane region" description="Helical" evidence="2">
    <location>
        <begin position="49"/>
        <end position="66"/>
    </location>
</feature>
<dbReference type="PROSITE" id="PS50885">
    <property type="entry name" value="HAMP"/>
    <property type="match status" value="1"/>
</dbReference>
<dbReference type="eggNOG" id="COG2972">
    <property type="taxonomic scope" value="Bacteria"/>
</dbReference>
<dbReference type="SMART" id="SM00304">
    <property type="entry name" value="HAMP"/>
    <property type="match status" value="1"/>
</dbReference>
<dbReference type="GO" id="GO:0016020">
    <property type="term" value="C:membrane"/>
    <property type="evidence" value="ECO:0007669"/>
    <property type="project" value="InterPro"/>
</dbReference>
<evidence type="ECO:0000256" key="2">
    <source>
        <dbReference type="SAM" id="Phobius"/>
    </source>
</evidence>
<name>Q314S3_OLEA2</name>
<evidence type="ECO:0000259" key="3">
    <source>
        <dbReference type="PROSITE" id="PS50885"/>
    </source>
</evidence>
<feature type="transmembrane region" description="Helical" evidence="2">
    <location>
        <begin position="78"/>
        <end position="95"/>
    </location>
</feature>
<evidence type="ECO:0000313" key="5">
    <source>
        <dbReference type="Proteomes" id="UP000002710"/>
    </source>
</evidence>
<keyword evidence="1" id="KW-0378">Hydrolase</keyword>
<dbReference type="KEGG" id="dde:Dde_0772"/>
<dbReference type="SUPFAM" id="SSF81606">
    <property type="entry name" value="PP2C-like"/>
    <property type="match status" value="1"/>
</dbReference>
<protein>
    <submittedName>
        <fullName evidence="4">Protein serine/threonine phosphatase with extracellular sensor</fullName>
    </submittedName>
</protein>
<sequence>MSALPVWKLALVIAAVTGAALLLRRLVVLPHVLSLPVARRAERLGQCDFVLFAGAGVLMALANTVINGVPLLSSGGKLVLGMVALGVFVSIDLALECERRSIRLAGITEPERLPPRRFSSLTRKFFAVATVVTVLFSLIVILAVFRDLWWFTEAGLNEGSLRFVKRSILIDLSFIMGMLLVLVINLALSYSRNLRLLFDNQTQVLVRVSNGDMSGHVPVATRDEFGFIAGHTNLMIDGLRDRLRLMEGLAVAREVQETLLPSGVPHAAAQPSADGSGRLDVAGRCLYSDETGGDYYDFLENWLTEEDDTPRTGIIVGDVTGHGVGAALLMASVRAFVRMRAATPCSPAALLRDVNRQVVRDSYGTGRFVTMFLLCIEPVTHSISWAAAGHEPALVYRAADDSFTSLQAAGLPLGTMPGTVYETSCRRRLRQGDVVLLYTDGLVEARNRKGEMFGRDRVRRVMRIHAAKDAAGLLEAMGGVVRRFKDGAPQEDDITMVAVRVL</sequence>
<dbReference type="Gene3D" id="6.10.340.10">
    <property type="match status" value="1"/>
</dbReference>
<proteinExistence type="predicted"/>
<feature type="transmembrane region" description="Helical" evidence="2">
    <location>
        <begin position="6"/>
        <end position="28"/>
    </location>
</feature>
<dbReference type="Gene3D" id="3.60.40.10">
    <property type="entry name" value="PPM-type phosphatase domain"/>
    <property type="match status" value="1"/>
</dbReference>
<dbReference type="Pfam" id="PF20970">
    <property type="entry name" value="MASE10"/>
    <property type="match status" value="1"/>
</dbReference>
<dbReference type="GO" id="GO:0007165">
    <property type="term" value="P:signal transduction"/>
    <property type="evidence" value="ECO:0007669"/>
    <property type="project" value="InterPro"/>
</dbReference>
<organism evidence="4 5">
    <name type="scientific">Oleidesulfovibrio alaskensis (strain ATCC BAA-1058 / DSM 17464 / G20)</name>
    <name type="common">Desulfovibrio alaskensis</name>
    <dbReference type="NCBI Taxonomy" id="207559"/>
    <lineage>
        <taxon>Bacteria</taxon>
        <taxon>Pseudomonadati</taxon>
        <taxon>Thermodesulfobacteriota</taxon>
        <taxon>Desulfovibrionia</taxon>
        <taxon>Desulfovibrionales</taxon>
        <taxon>Desulfovibrionaceae</taxon>
        <taxon>Oleidesulfovibrio</taxon>
    </lineage>
</organism>
<dbReference type="CDD" id="cd06225">
    <property type="entry name" value="HAMP"/>
    <property type="match status" value="1"/>
</dbReference>
<dbReference type="Proteomes" id="UP000002710">
    <property type="component" value="Chromosome"/>
</dbReference>
<dbReference type="eggNOG" id="COG2208">
    <property type="taxonomic scope" value="Bacteria"/>
</dbReference>
<evidence type="ECO:0000256" key="1">
    <source>
        <dbReference type="ARBA" id="ARBA00022801"/>
    </source>
</evidence>
<reference evidence="4 5" key="1">
    <citation type="journal article" date="2011" name="J. Bacteriol.">
        <title>Complete genome sequence and updated annotation of Desulfovibrio alaskensis G20.</title>
        <authorList>
            <person name="Hauser L.J."/>
            <person name="Land M.L."/>
            <person name="Brown S.D."/>
            <person name="Larimer F."/>
            <person name="Keller K.L."/>
            <person name="Rapp-Giles B.J."/>
            <person name="Price M.N."/>
            <person name="Lin M."/>
            <person name="Bruce D.C."/>
            <person name="Detter J.C."/>
            <person name="Tapia R."/>
            <person name="Han C.S."/>
            <person name="Goodwin L.A."/>
            <person name="Cheng J.F."/>
            <person name="Pitluck S."/>
            <person name="Copeland A."/>
            <person name="Lucas S."/>
            <person name="Nolan M."/>
            <person name="Lapidus A.L."/>
            <person name="Palumbo A.V."/>
            <person name="Wall J.D."/>
        </authorList>
    </citation>
    <scope>NUCLEOTIDE SEQUENCE [LARGE SCALE GENOMIC DNA]</scope>
    <source>
        <strain evidence="5">ATCC BAA 1058 / DSM 17464 / G20</strain>
    </source>
</reference>
<dbReference type="EMBL" id="CP000112">
    <property type="protein sequence ID" value="ABB37573.1"/>
    <property type="molecule type" value="Genomic_DNA"/>
</dbReference>
<dbReference type="STRING" id="207559.Dde_0772"/>